<protein>
    <recommendedName>
        <fullName evidence="1">DUF4939 domain-containing protein</fullName>
    </recommendedName>
</protein>
<dbReference type="OMA" id="INYCEVL"/>
<evidence type="ECO:0000313" key="3">
    <source>
        <dbReference type="Proteomes" id="UP000261420"/>
    </source>
</evidence>
<reference evidence="2" key="1">
    <citation type="submission" date="2025-08" db="UniProtKB">
        <authorList>
            <consortium name="Ensembl"/>
        </authorList>
    </citation>
    <scope>IDENTIFICATION</scope>
</reference>
<dbReference type="Pfam" id="PF16297">
    <property type="entry name" value="DUF4939"/>
    <property type="match status" value="1"/>
</dbReference>
<name>A0A3B4V0N9_SERDU</name>
<keyword evidence="3" id="KW-1185">Reference proteome</keyword>
<dbReference type="AlphaFoldDB" id="A0A3B4V0N9"/>
<sequence>MINYCEVLLNVLRRHISVCLCSYLTAAPAPLPREPHIPTPERYSGELGTCARFLLQCSLVFSEQPTTYVSDEAKIAFLVSLLTGRATQWCCLSARLDDPHLLAKETNFTP</sequence>
<reference evidence="2" key="2">
    <citation type="submission" date="2025-09" db="UniProtKB">
        <authorList>
            <consortium name="Ensembl"/>
        </authorList>
    </citation>
    <scope>IDENTIFICATION</scope>
</reference>
<evidence type="ECO:0000259" key="1">
    <source>
        <dbReference type="Pfam" id="PF16297"/>
    </source>
</evidence>
<organism evidence="2 3">
    <name type="scientific">Seriola dumerili</name>
    <name type="common">Greater amberjack</name>
    <name type="synonym">Caranx dumerili</name>
    <dbReference type="NCBI Taxonomy" id="41447"/>
    <lineage>
        <taxon>Eukaryota</taxon>
        <taxon>Metazoa</taxon>
        <taxon>Chordata</taxon>
        <taxon>Craniata</taxon>
        <taxon>Vertebrata</taxon>
        <taxon>Euteleostomi</taxon>
        <taxon>Actinopterygii</taxon>
        <taxon>Neopterygii</taxon>
        <taxon>Teleostei</taxon>
        <taxon>Neoteleostei</taxon>
        <taxon>Acanthomorphata</taxon>
        <taxon>Carangaria</taxon>
        <taxon>Carangiformes</taxon>
        <taxon>Carangidae</taxon>
        <taxon>Seriola</taxon>
    </lineage>
</organism>
<proteinExistence type="predicted"/>
<evidence type="ECO:0000313" key="2">
    <source>
        <dbReference type="Ensembl" id="ENSSDUP00000024264.1"/>
    </source>
</evidence>
<feature type="domain" description="DUF4939" evidence="1">
    <location>
        <begin position="31"/>
        <end position="95"/>
    </location>
</feature>
<dbReference type="InterPro" id="IPR032549">
    <property type="entry name" value="DUF4939"/>
</dbReference>
<dbReference type="Proteomes" id="UP000261420">
    <property type="component" value="Unplaced"/>
</dbReference>
<accession>A0A3B4V0N9</accession>
<dbReference type="Ensembl" id="ENSSDUT00000024719.1">
    <property type="protein sequence ID" value="ENSSDUP00000024264.1"/>
    <property type="gene ID" value="ENSSDUG00000017636.1"/>
</dbReference>
<dbReference type="STRING" id="41447.ENSSDUP00000024264"/>
<dbReference type="GeneTree" id="ENSGT01010000222920"/>